<organism evidence="1 2">
    <name type="scientific">Zooshikella ganghwensis</name>
    <dbReference type="NCBI Taxonomy" id="202772"/>
    <lineage>
        <taxon>Bacteria</taxon>
        <taxon>Pseudomonadati</taxon>
        <taxon>Pseudomonadota</taxon>
        <taxon>Gammaproteobacteria</taxon>
        <taxon>Oceanospirillales</taxon>
        <taxon>Zooshikellaceae</taxon>
        <taxon>Zooshikella</taxon>
    </lineage>
</organism>
<dbReference type="Gene3D" id="1.10.3210.10">
    <property type="entry name" value="Hypothetical protein af1432"/>
    <property type="match status" value="1"/>
</dbReference>
<dbReference type="PANTHER" id="PTHR21174">
    <property type="match status" value="1"/>
</dbReference>
<reference evidence="1 2" key="1">
    <citation type="submission" date="2017-04" db="EMBL/GenBank/DDBJ databases">
        <title>Draft genome sequence of Zooshikella ganghwensis VG4 isolated from Red Sea sediments.</title>
        <authorList>
            <person name="Rehman Z."/>
            <person name="Alam I."/>
            <person name="Kamau A."/>
            <person name="Bajic V."/>
            <person name="Leiknes T."/>
        </authorList>
    </citation>
    <scope>NUCLEOTIDE SEQUENCE [LARGE SCALE GENOMIC DNA]</scope>
    <source>
        <strain evidence="1 2">VG4</strain>
    </source>
</reference>
<accession>A0A4P9VKM2</accession>
<dbReference type="SUPFAM" id="SSF109604">
    <property type="entry name" value="HD-domain/PDEase-like"/>
    <property type="match status" value="1"/>
</dbReference>
<sequence>MPTHTTHFPLLHHPVIRKLYGAWRKYLYAMNAQCDSQTQYKVFAQLISQYQQTHRHYHNIYHLAHLMTLAERFADLSHDLPTIMLAIFYHDSVYKRFSRRNELASANQAKNELLDLGVAPAQVECISQWILSTIHHQPSSNSKDEQLFLDLDLAILAAPEALYQRYQQQVRMEHRFIPYRSYKRLRNQVLSKLLSRSTLYFTPVLQVRWEQQARKNIMQEINGEVITESSFKECGA</sequence>
<protein>
    <recommendedName>
        <fullName evidence="3">N-methyl-D-aspartate receptor NMDAR2C subunit</fullName>
    </recommendedName>
</protein>
<dbReference type="PIRSF" id="PIRSF035170">
    <property type="entry name" value="HD_phosphohydro"/>
    <property type="match status" value="1"/>
</dbReference>
<proteinExistence type="predicted"/>
<comment type="caution">
    <text evidence="1">The sequence shown here is derived from an EMBL/GenBank/DDBJ whole genome shotgun (WGS) entry which is preliminary data.</text>
</comment>
<dbReference type="Proteomes" id="UP000257039">
    <property type="component" value="Unassembled WGS sequence"/>
</dbReference>
<dbReference type="AlphaFoldDB" id="A0A4P9VKM2"/>
<evidence type="ECO:0000313" key="2">
    <source>
        <dbReference type="Proteomes" id="UP000257039"/>
    </source>
</evidence>
<dbReference type="RefSeq" id="WP_094786178.1">
    <property type="nucleotide sequence ID" value="NZ_NDXW01000001.1"/>
</dbReference>
<dbReference type="PANTHER" id="PTHR21174:SF0">
    <property type="entry name" value="HD PHOSPHOHYDROLASE FAMILY PROTEIN-RELATED"/>
    <property type="match status" value="1"/>
</dbReference>
<name>A0A4P9VKM2_9GAMM</name>
<evidence type="ECO:0000313" key="1">
    <source>
        <dbReference type="EMBL" id="RDH42720.1"/>
    </source>
</evidence>
<dbReference type="InterPro" id="IPR009218">
    <property type="entry name" value="HD_phosphohydro"/>
</dbReference>
<dbReference type="EMBL" id="NDXW01000001">
    <property type="protein sequence ID" value="RDH42720.1"/>
    <property type="molecule type" value="Genomic_DNA"/>
</dbReference>
<evidence type="ECO:0008006" key="3">
    <source>
        <dbReference type="Google" id="ProtNLM"/>
    </source>
</evidence>
<keyword evidence="2" id="KW-1185">Reference proteome</keyword>
<gene>
    <name evidence="1" type="ORF">B9G39_04240</name>
</gene>